<dbReference type="GO" id="GO:0032259">
    <property type="term" value="P:methylation"/>
    <property type="evidence" value="ECO:0007669"/>
    <property type="project" value="UniProtKB-KW"/>
</dbReference>
<dbReference type="PANTHER" id="PTHR42933:SF3">
    <property type="entry name" value="TYPE I RESTRICTION ENZYME MJAVIII METHYLASE SUBUNIT"/>
    <property type="match status" value="1"/>
</dbReference>
<evidence type="ECO:0000256" key="2">
    <source>
        <dbReference type="ARBA" id="ARBA00011900"/>
    </source>
</evidence>
<dbReference type="GO" id="GO:0009007">
    <property type="term" value="F:site-specific DNA-methyltransferase (adenine-specific) activity"/>
    <property type="evidence" value="ECO:0007669"/>
    <property type="project" value="UniProtKB-EC"/>
</dbReference>
<dbReference type="AlphaFoldDB" id="A0A833CC25"/>
<dbReference type="InterPro" id="IPR000055">
    <property type="entry name" value="Restrct_endonuc_typeI_TRD"/>
</dbReference>
<keyword evidence="5" id="KW-0949">S-adenosyl-L-methionine</keyword>
<evidence type="ECO:0000259" key="11">
    <source>
        <dbReference type="Pfam" id="PF02384"/>
    </source>
</evidence>
<evidence type="ECO:0000313" key="13">
    <source>
        <dbReference type="Proteomes" id="UP000434554"/>
    </source>
</evidence>
<evidence type="ECO:0000256" key="9">
    <source>
        <dbReference type="SAM" id="Coils"/>
    </source>
</evidence>
<comment type="catalytic activity">
    <reaction evidence="8">
        <text>a 2'-deoxyadenosine in DNA + S-adenosyl-L-methionine = an N(6)-methyl-2'-deoxyadenosine in DNA + S-adenosyl-L-homocysteine + H(+)</text>
        <dbReference type="Rhea" id="RHEA:15197"/>
        <dbReference type="Rhea" id="RHEA-COMP:12418"/>
        <dbReference type="Rhea" id="RHEA-COMP:12419"/>
        <dbReference type="ChEBI" id="CHEBI:15378"/>
        <dbReference type="ChEBI" id="CHEBI:57856"/>
        <dbReference type="ChEBI" id="CHEBI:59789"/>
        <dbReference type="ChEBI" id="CHEBI:90615"/>
        <dbReference type="ChEBI" id="CHEBI:90616"/>
        <dbReference type="EC" id="2.1.1.72"/>
    </reaction>
</comment>
<keyword evidence="3 12" id="KW-0489">Methyltransferase</keyword>
<keyword evidence="6" id="KW-0680">Restriction system</keyword>
<gene>
    <name evidence="12" type="ORF">F8R14_01855</name>
</gene>
<proteinExistence type="inferred from homology"/>
<dbReference type="GO" id="GO:0008170">
    <property type="term" value="F:N-methyltransferase activity"/>
    <property type="evidence" value="ECO:0007669"/>
    <property type="project" value="InterPro"/>
</dbReference>
<feature type="coiled-coil region" evidence="9">
    <location>
        <begin position="567"/>
        <end position="594"/>
    </location>
</feature>
<dbReference type="RefSeq" id="WP_127008700.1">
    <property type="nucleotide sequence ID" value="NZ_RQUZ01000016.1"/>
</dbReference>
<dbReference type="GO" id="GO:0003677">
    <property type="term" value="F:DNA binding"/>
    <property type="evidence" value="ECO:0007669"/>
    <property type="project" value="UniProtKB-KW"/>
</dbReference>
<dbReference type="EC" id="2.1.1.72" evidence="2"/>
<dbReference type="Gene3D" id="3.40.50.150">
    <property type="entry name" value="Vaccinia Virus protein VP39"/>
    <property type="match status" value="1"/>
</dbReference>
<dbReference type="PANTHER" id="PTHR42933">
    <property type="entry name" value="SLR6095 PROTEIN"/>
    <property type="match status" value="1"/>
</dbReference>
<keyword evidence="4" id="KW-0808">Transferase</keyword>
<evidence type="ECO:0000256" key="5">
    <source>
        <dbReference type="ARBA" id="ARBA00022691"/>
    </source>
</evidence>
<name>A0A833CC25_9FIRM</name>
<dbReference type="Pfam" id="PF01420">
    <property type="entry name" value="Methylase_S"/>
    <property type="match status" value="1"/>
</dbReference>
<evidence type="ECO:0000256" key="7">
    <source>
        <dbReference type="ARBA" id="ARBA00023125"/>
    </source>
</evidence>
<keyword evidence="9" id="KW-0175">Coiled coil</keyword>
<dbReference type="EMBL" id="WBKH01000002">
    <property type="protein sequence ID" value="KAB1479426.1"/>
    <property type="molecule type" value="Genomic_DNA"/>
</dbReference>
<comment type="caution">
    <text evidence="12">The sequence shown here is derived from an EMBL/GenBank/DDBJ whole genome shotgun (WGS) entry which is preliminary data.</text>
</comment>
<dbReference type="Gene3D" id="3.90.220.20">
    <property type="entry name" value="DNA methylase specificity domains"/>
    <property type="match status" value="1"/>
</dbReference>
<evidence type="ECO:0000256" key="1">
    <source>
        <dbReference type="ARBA" id="ARBA00010923"/>
    </source>
</evidence>
<evidence type="ECO:0000256" key="8">
    <source>
        <dbReference type="ARBA" id="ARBA00047942"/>
    </source>
</evidence>
<dbReference type="InterPro" id="IPR044946">
    <property type="entry name" value="Restrct_endonuc_typeI_TRD_sf"/>
</dbReference>
<organism evidence="12 13">
    <name type="scientific">Veillonella seminalis</name>
    <dbReference type="NCBI Taxonomy" id="1502943"/>
    <lineage>
        <taxon>Bacteria</taxon>
        <taxon>Bacillati</taxon>
        <taxon>Bacillota</taxon>
        <taxon>Negativicutes</taxon>
        <taxon>Veillonellales</taxon>
        <taxon>Veillonellaceae</taxon>
        <taxon>Veillonella</taxon>
    </lineage>
</organism>
<comment type="similarity">
    <text evidence="1">Belongs to the type-I restriction system S methylase family.</text>
</comment>
<dbReference type="InterPro" id="IPR003356">
    <property type="entry name" value="DNA_methylase_A-5"/>
</dbReference>
<sequence>MINKIVAELKYQQPEVTVESITKIQKIYKASAISEFQDTILLTTLYLIQRANTFSFAEAQDYLIRQIRNPLVTEFIESIEEIPSKLTLELETCTAPQLLTYILFADPDTKKGPDFNSGSSINKLLALLPNEDESVFDWGFGYGQTLLYAALYGNARKLRGIENNLPCYLVTKLRLSLLPDTTNIKLDFDNMFHRKVYSNHFVADHLGFKNTAIIKPLPGKNAADFTADEWILVPAQLNVFKELMSPATFKSEWPYIITALASLISSQRLYAITTNGAASTETYSDIRKRLIKFGYVECVVQLPENLIPGTSIPTTLWIFSKNNKTVRFIDASEIKTKGRRKFSLSDKDIKAIVALITKPEFTESNHSHKSQKGRIKVVHNDELAASNYNLAPSRYIQEDFPSDSSGYILLEEVCQINRGVLLKAQELDTLVADNNSVKYITPKNLNNSIIDLSGVTSLAETDEISPKKAISDNNIIMSKLLPFKAGYITDTQNNMIFSNGNTYYLQVDKKAINPLFLFMYLNSKMAQKQLEQLSRGSSTTTLSISDLKNLKIPLVKRSIQNELSKKYQELLAKEQRIYESLKALERDKDRLIEDALQ</sequence>
<dbReference type="InterPro" id="IPR051537">
    <property type="entry name" value="DNA_Adenine_Mtase"/>
</dbReference>
<evidence type="ECO:0000256" key="6">
    <source>
        <dbReference type="ARBA" id="ARBA00022747"/>
    </source>
</evidence>
<evidence type="ECO:0000259" key="10">
    <source>
        <dbReference type="Pfam" id="PF01420"/>
    </source>
</evidence>
<dbReference type="SUPFAM" id="SSF53335">
    <property type="entry name" value="S-adenosyl-L-methionine-dependent methyltransferases"/>
    <property type="match status" value="1"/>
</dbReference>
<dbReference type="Proteomes" id="UP000434554">
    <property type="component" value="Unassembled WGS sequence"/>
</dbReference>
<accession>A0A833CC25</accession>
<evidence type="ECO:0000313" key="12">
    <source>
        <dbReference type="EMBL" id="KAB1479426.1"/>
    </source>
</evidence>
<dbReference type="InterPro" id="IPR029063">
    <property type="entry name" value="SAM-dependent_MTases_sf"/>
</dbReference>
<evidence type="ECO:0000256" key="4">
    <source>
        <dbReference type="ARBA" id="ARBA00022679"/>
    </source>
</evidence>
<evidence type="ECO:0000256" key="3">
    <source>
        <dbReference type="ARBA" id="ARBA00022603"/>
    </source>
</evidence>
<dbReference type="Pfam" id="PF02384">
    <property type="entry name" value="N6_Mtase"/>
    <property type="match status" value="1"/>
</dbReference>
<dbReference type="GO" id="GO:0009307">
    <property type="term" value="P:DNA restriction-modification system"/>
    <property type="evidence" value="ECO:0007669"/>
    <property type="project" value="UniProtKB-KW"/>
</dbReference>
<dbReference type="GeneID" id="83055997"/>
<feature type="domain" description="DNA methylase adenine-specific" evidence="11">
    <location>
        <begin position="239"/>
        <end position="398"/>
    </location>
</feature>
<keyword evidence="7" id="KW-0238">DNA-binding</keyword>
<feature type="domain" description="Type I restriction modification DNA specificity" evidence="10">
    <location>
        <begin position="410"/>
        <end position="572"/>
    </location>
</feature>
<protein>
    <recommendedName>
        <fullName evidence="2">site-specific DNA-methyltransferase (adenine-specific)</fullName>
        <ecNumber evidence="2">2.1.1.72</ecNumber>
    </recommendedName>
</protein>
<reference evidence="12 13" key="1">
    <citation type="submission" date="2019-09" db="EMBL/GenBank/DDBJ databases">
        <title>Draft genome sequence of 3 type strains from the CCUG.</title>
        <authorList>
            <person name="Pineiro-Iglesias B."/>
            <person name="Tunovic T."/>
            <person name="Unosson C."/>
            <person name="Inganas E."/>
            <person name="Ohlen M."/>
            <person name="Cardew S."/>
            <person name="Jensie-Markopoulos S."/>
            <person name="Salva-Serra F."/>
            <person name="Jaen-Luchoro D."/>
            <person name="Karlsson R."/>
            <person name="Svensson-Stadler L."/>
            <person name="Chun J."/>
            <person name="Moore E."/>
        </authorList>
    </citation>
    <scope>NUCLEOTIDE SEQUENCE [LARGE SCALE GENOMIC DNA]</scope>
    <source>
        <strain evidence="12 13">CCUG 65427</strain>
    </source>
</reference>
<dbReference type="SUPFAM" id="SSF116734">
    <property type="entry name" value="DNA methylase specificity domain"/>
    <property type="match status" value="1"/>
</dbReference>